<gene>
    <name evidence="2" type="ORF">NC797_07715</name>
</gene>
<keyword evidence="3" id="KW-1185">Reference proteome</keyword>
<dbReference type="Proteomes" id="UP001145050">
    <property type="component" value="Unassembled WGS sequence"/>
</dbReference>
<accession>A0A9X3WT66</accession>
<evidence type="ECO:0000256" key="1">
    <source>
        <dbReference type="SAM" id="MobiDB-lite"/>
    </source>
</evidence>
<evidence type="ECO:0000313" key="3">
    <source>
        <dbReference type="Proteomes" id="UP001145050"/>
    </source>
</evidence>
<evidence type="ECO:0000313" key="2">
    <source>
        <dbReference type="EMBL" id="MDC3424393.1"/>
    </source>
</evidence>
<dbReference type="AlphaFoldDB" id="A0A9X3WT66"/>
<comment type="caution">
    <text evidence="2">The sequence shown here is derived from an EMBL/GenBank/DDBJ whole genome shotgun (WGS) entry which is preliminary data.</text>
</comment>
<name>A0A9X3WT66_9BACI</name>
<reference evidence="2" key="1">
    <citation type="submission" date="2022-06" db="EMBL/GenBank/DDBJ databases">
        <title>Aquibacillus sp. a new bacterium isolated from soil saline samples.</title>
        <authorList>
            <person name="Galisteo C."/>
            <person name="De La Haba R."/>
            <person name="Sanchez-Porro C."/>
            <person name="Ventosa A."/>
        </authorList>
    </citation>
    <scope>NUCLEOTIDE SEQUENCE</scope>
    <source>
        <strain evidence="2">3ASR75-11</strain>
    </source>
</reference>
<protein>
    <submittedName>
        <fullName evidence="2">Uncharacterized protein</fullName>
    </submittedName>
</protein>
<dbReference type="RefSeq" id="WP_272436196.1">
    <property type="nucleotide sequence ID" value="NZ_JAMQKB010000005.1"/>
</dbReference>
<sequence>MNSAILHNGQVITAREYNTDVHGTRLFCIDKSCKVPVIFVPGNENVSPYFKTTGKHDSKHNEGCGFYKPLTFVESVKKVEEYQGDLLDKGMKETLVRINLNKLDPDYESKVAEREQSDKKKQDPSEVKIKQDNETPSSISSLKSIVKLMVSYEPDVLSSILVNVKGQKVPISSLIVDQEKAHNLLWKEEMLPKVGYFVYGVVDAILRRERVIYINFKPVNNVLFSLMVFDRYFKHFTYTDEELMGKNILAWGHLSKNTYNDKNTTEMAIKSDKYIEFLK</sequence>
<feature type="region of interest" description="Disordered" evidence="1">
    <location>
        <begin position="109"/>
        <end position="135"/>
    </location>
</feature>
<proteinExistence type="predicted"/>
<dbReference type="EMBL" id="JAMQKB010000005">
    <property type="protein sequence ID" value="MDC3424393.1"/>
    <property type="molecule type" value="Genomic_DNA"/>
</dbReference>
<organism evidence="2 3">
    <name type="scientific">Terrihalobacillus insolitus</name>
    <dbReference type="NCBI Taxonomy" id="2950438"/>
    <lineage>
        <taxon>Bacteria</taxon>
        <taxon>Bacillati</taxon>
        <taxon>Bacillota</taxon>
        <taxon>Bacilli</taxon>
        <taxon>Bacillales</taxon>
        <taxon>Bacillaceae</taxon>
        <taxon>Terrihalobacillus</taxon>
    </lineage>
</organism>
<feature type="compositionally biased region" description="Basic and acidic residues" evidence="1">
    <location>
        <begin position="109"/>
        <end position="133"/>
    </location>
</feature>